<dbReference type="Gene3D" id="2.20.25.110">
    <property type="entry name" value="S-adenosyl-L-methionine-dependent methyltransferases"/>
    <property type="match status" value="1"/>
</dbReference>
<accession>A0A3D8IP39</accession>
<evidence type="ECO:0000313" key="4">
    <source>
        <dbReference type="EMBL" id="RDU66685.1"/>
    </source>
</evidence>
<comment type="caution">
    <text evidence="4">The sequence shown here is derived from an EMBL/GenBank/DDBJ whole genome shotgun (WGS) entry which is preliminary data.</text>
</comment>
<dbReference type="RefSeq" id="WP_115542471.1">
    <property type="nucleotide sequence ID" value="NZ_NXLQ01000003.1"/>
</dbReference>
<name>A0A3D8IP39_9HELI</name>
<dbReference type="Gene3D" id="3.40.50.150">
    <property type="entry name" value="Vaccinia Virus protein VP39"/>
    <property type="match status" value="1"/>
</dbReference>
<protein>
    <submittedName>
        <fullName evidence="4">SAM-dependent methyltransferase</fullName>
    </submittedName>
</protein>
<dbReference type="InterPro" id="IPR041698">
    <property type="entry name" value="Methyltransf_25"/>
</dbReference>
<dbReference type="InterPro" id="IPR029063">
    <property type="entry name" value="SAM-dependent_MTases_sf"/>
</dbReference>
<dbReference type="EMBL" id="NXLQ01000003">
    <property type="protein sequence ID" value="RDU66685.1"/>
    <property type="molecule type" value="Genomic_DNA"/>
</dbReference>
<sequence>MNKQNYYGNLCTQMYEILHEKAPSDELDFYLSYAKKSDKILEPLCGSGRFLIPFLQRGFDIMGIDNSCEMLERLRQKAPNANVIHGEIMHHTFYHQFDYIFIPSGSISLFTDMNLCKQILSHLKGLLTSGGRLVFAVDTIACQCEDDIDYKPSLAVKTQEGYDLIAKTKNFYDTTSKTQFSPSVYELYDGATLLESQYMDFQTHLYELGEMEQCLKEIGFDKVMIYSSFAKEQAINNECENFIYECRL</sequence>
<proteinExistence type="predicted"/>
<dbReference type="AlphaFoldDB" id="A0A3D8IP39"/>
<keyword evidence="1 4" id="KW-0489">Methyltransferase</keyword>
<feature type="domain" description="Methyltransferase" evidence="3">
    <location>
        <begin position="40"/>
        <end position="131"/>
    </location>
</feature>
<dbReference type="OrthoDB" id="5298787at2"/>
<keyword evidence="5" id="KW-1185">Reference proteome</keyword>
<dbReference type="GO" id="GO:0032259">
    <property type="term" value="P:methylation"/>
    <property type="evidence" value="ECO:0007669"/>
    <property type="project" value="UniProtKB-KW"/>
</dbReference>
<evidence type="ECO:0000256" key="1">
    <source>
        <dbReference type="ARBA" id="ARBA00022603"/>
    </source>
</evidence>
<dbReference type="GO" id="GO:0008168">
    <property type="term" value="F:methyltransferase activity"/>
    <property type="evidence" value="ECO:0007669"/>
    <property type="project" value="UniProtKB-KW"/>
</dbReference>
<evidence type="ECO:0000256" key="2">
    <source>
        <dbReference type="ARBA" id="ARBA00022679"/>
    </source>
</evidence>
<gene>
    <name evidence="4" type="ORF">CQA53_02610</name>
</gene>
<dbReference type="Proteomes" id="UP000256379">
    <property type="component" value="Unassembled WGS sequence"/>
</dbReference>
<dbReference type="Pfam" id="PF13649">
    <property type="entry name" value="Methyltransf_25"/>
    <property type="match status" value="1"/>
</dbReference>
<keyword evidence="2 4" id="KW-0808">Transferase</keyword>
<evidence type="ECO:0000259" key="3">
    <source>
        <dbReference type="Pfam" id="PF13649"/>
    </source>
</evidence>
<reference evidence="4 5" key="1">
    <citation type="submission" date="2018-04" db="EMBL/GenBank/DDBJ databases">
        <title>Novel Campyloabacter and Helicobacter Species and Strains.</title>
        <authorList>
            <person name="Mannion A.J."/>
            <person name="Shen Z."/>
            <person name="Fox J.G."/>
        </authorList>
    </citation>
    <scope>NUCLEOTIDE SEQUENCE [LARGE SCALE GENOMIC DNA]</scope>
    <source>
        <strain evidence="4 5">MIT 17-337</strain>
    </source>
</reference>
<dbReference type="CDD" id="cd02440">
    <property type="entry name" value="AdoMet_MTases"/>
    <property type="match status" value="1"/>
</dbReference>
<dbReference type="SUPFAM" id="SSF53335">
    <property type="entry name" value="S-adenosyl-L-methionine-dependent methyltransferases"/>
    <property type="match status" value="1"/>
</dbReference>
<evidence type="ECO:0000313" key="5">
    <source>
        <dbReference type="Proteomes" id="UP000256379"/>
    </source>
</evidence>
<organism evidence="4 5">
    <name type="scientific">Helicobacter didelphidarum</name>
    <dbReference type="NCBI Taxonomy" id="2040648"/>
    <lineage>
        <taxon>Bacteria</taxon>
        <taxon>Pseudomonadati</taxon>
        <taxon>Campylobacterota</taxon>
        <taxon>Epsilonproteobacteria</taxon>
        <taxon>Campylobacterales</taxon>
        <taxon>Helicobacteraceae</taxon>
        <taxon>Helicobacter</taxon>
    </lineage>
</organism>
<dbReference type="PANTHER" id="PTHR43861:SF1">
    <property type="entry name" value="TRANS-ACONITATE 2-METHYLTRANSFERASE"/>
    <property type="match status" value="1"/>
</dbReference>
<dbReference type="PANTHER" id="PTHR43861">
    <property type="entry name" value="TRANS-ACONITATE 2-METHYLTRANSFERASE-RELATED"/>
    <property type="match status" value="1"/>
</dbReference>